<name>A0A7U2HZD2_PHANO</name>
<protein>
    <submittedName>
        <fullName evidence="1">Uncharacterized protein</fullName>
    </submittedName>
</protein>
<dbReference type="AlphaFoldDB" id="A0A7U2HZD2"/>
<organism evidence="1 2">
    <name type="scientific">Phaeosphaeria nodorum (strain SN15 / ATCC MYA-4574 / FGSC 10173)</name>
    <name type="common">Glume blotch fungus</name>
    <name type="synonym">Parastagonospora nodorum</name>
    <dbReference type="NCBI Taxonomy" id="321614"/>
    <lineage>
        <taxon>Eukaryota</taxon>
        <taxon>Fungi</taxon>
        <taxon>Dikarya</taxon>
        <taxon>Ascomycota</taxon>
        <taxon>Pezizomycotina</taxon>
        <taxon>Dothideomycetes</taxon>
        <taxon>Pleosporomycetidae</taxon>
        <taxon>Pleosporales</taxon>
        <taxon>Pleosporineae</taxon>
        <taxon>Phaeosphaeriaceae</taxon>
        <taxon>Parastagonospora</taxon>
    </lineage>
</organism>
<accession>A0A7U2HZD2</accession>
<dbReference type="VEuPathDB" id="FungiDB:JI435_433460"/>
<gene>
    <name evidence="1" type="ORF">JI435_433460</name>
</gene>
<sequence length="111" mass="12496">MKFEGFAFEKYVKCPTSIKVCAGNTASQSDEVRGVSPTIVVVPLPCDIAKVHRYERCSSRLVLLWIPGDLTDCAFSDQSREVRERKSRKQTDGSQPVWSLLGKRSFLAETR</sequence>
<proteinExistence type="predicted"/>
<dbReference type="EMBL" id="CP069028">
    <property type="protein sequence ID" value="QRC96268.1"/>
    <property type="molecule type" value="Genomic_DNA"/>
</dbReference>
<evidence type="ECO:0000313" key="1">
    <source>
        <dbReference type="EMBL" id="QRC96268.1"/>
    </source>
</evidence>
<evidence type="ECO:0000313" key="2">
    <source>
        <dbReference type="Proteomes" id="UP000663193"/>
    </source>
</evidence>
<dbReference type="Proteomes" id="UP000663193">
    <property type="component" value="Chromosome 6"/>
</dbReference>
<reference evidence="2" key="1">
    <citation type="journal article" date="2021" name="BMC Genomics">
        <title>Chromosome-level genome assembly and manually-curated proteome of model necrotroph Parastagonospora nodorum Sn15 reveals a genome-wide trove of candidate effector homologs, and redundancy of virulence-related functions within an accessory chromosome.</title>
        <authorList>
            <person name="Bertazzoni S."/>
            <person name="Jones D.A.B."/>
            <person name="Phan H.T."/>
            <person name="Tan K.-C."/>
            <person name="Hane J.K."/>
        </authorList>
    </citation>
    <scope>NUCLEOTIDE SEQUENCE [LARGE SCALE GENOMIC DNA]</scope>
    <source>
        <strain evidence="2">SN15 / ATCC MYA-4574 / FGSC 10173)</strain>
    </source>
</reference>
<keyword evidence="2" id="KW-1185">Reference proteome</keyword>